<dbReference type="RefSeq" id="WP_077411158.1">
    <property type="nucleotide sequence ID" value="NZ_JBHRTS010000004.1"/>
</dbReference>
<keyword evidence="3" id="KW-1185">Reference proteome</keyword>
<accession>A0ABV7J8K2</accession>
<evidence type="ECO:0008006" key="4">
    <source>
        <dbReference type="Google" id="ProtNLM"/>
    </source>
</evidence>
<feature type="chain" id="PRO_5045180072" description="Secreted protein" evidence="1">
    <location>
        <begin position="20"/>
        <end position="151"/>
    </location>
</feature>
<sequence length="151" mass="17479">MMKKLSVLMMLLLVFMVQAKSPNMKDMTDEEKEVTGINKLSASELEALQQWFDNQQTTIDREIRQRNAGFEARRAEGDRKTIRARLEKMYEDKLGNTFYELDNGQIWKRQSTGSIFLQSDGPQVITIEPAMFGSWQLKGDGNRSVKVKRIK</sequence>
<proteinExistence type="predicted"/>
<name>A0ABV7J8K2_9GAMM</name>
<dbReference type="EMBL" id="JBHRTS010000004">
    <property type="protein sequence ID" value="MFC3194449.1"/>
    <property type="molecule type" value="Genomic_DNA"/>
</dbReference>
<protein>
    <recommendedName>
        <fullName evidence="4">Secreted protein</fullName>
    </recommendedName>
</protein>
<organism evidence="2 3">
    <name type="scientific">Marinicella sediminis</name>
    <dbReference type="NCBI Taxonomy" id="1792834"/>
    <lineage>
        <taxon>Bacteria</taxon>
        <taxon>Pseudomonadati</taxon>
        <taxon>Pseudomonadota</taxon>
        <taxon>Gammaproteobacteria</taxon>
        <taxon>Lysobacterales</taxon>
        <taxon>Marinicellaceae</taxon>
        <taxon>Marinicella</taxon>
    </lineage>
</organism>
<keyword evidence="1" id="KW-0732">Signal</keyword>
<comment type="caution">
    <text evidence="2">The sequence shown here is derived from an EMBL/GenBank/DDBJ whole genome shotgun (WGS) entry which is preliminary data.</text>
</comment>
<evidence type="ECO:0000313" key="3">
    <source>
        <dbReference type="Proteomes" id="UP001595533"/>
    </source>
</evidence>
<dbReference type="Proteomes" id="UP001595533">
    <property type="component" value="Unassembled WGS sequence"/>
</dbReference>
<gene>
    <name evidence="2" type="ORF">ACFODZ_09370</name>
</gene>
<evidence type="ECO:0000256" key="1">
    <source>
        <dbReference type="SAM" id="SignalP"/>
    </source>
</evidence>
<reference evidence="3" key="1">
    <citation type="journal article" date="2019" name="Int. J. Syst. Evol. Microbiol.">
        <title>The Global Catalogue of Microorganisms (GCM) 10K type strain sequencing project: providing services to taxonomists for standard genome sequencing and annotation.</title>
        <authorList>
            <consortium name="The Broad Institute Genomics Platform"/>
            <consortium name="The Broad Institute Genome Sequencing Center for Infectious Disease"/>
            <person name="Wu L."/>
            <person name="Ma J."/>
        </authorList>
    </citation>
    <scope>NUCLEOTIDE SEQUENCE [LARGE SCALE GENOMIC DNA]</scope>
    <source>
        <strain evidence="3">KCTC 42953</strain>
    </source>
</reference>
<feature type="signal peptide" evidence="1">
    <location>
        <begin position="1"/>
        <end position="19"/>
    </location>
</feature>
<evidence type="ECO:0000313" key="2">
    <source>
        <dbReference type="EMBL" id="MFC3194449.1"/>
    </source>
</evidence>